<sequence length="147" mass="17005">MPGRRIKSFEVLPPKKITRNDWLTESQVQSFFMRLSALRRRKATVPKDSEQEANDDDDKSLIEDESGYLEHEARGVFCYQHLRHMTCQLISIITQRNVRLAGFDSRKKRLSLSHKNFEDCNNIKSLVMAANVQKGEPVDCIPCAKPR</sequence>
<evidence type="ECO:0000313" key="2">
    <source>
        <dbReference type="EMBL" id="PFX22701.1"/>
    </source>
</evidence>
<name>A0A2B4RYJ4_STYPI</name>
<dbReference type="EMBL" id="LSMT01000232">
    <property type="protein sequence ID" value="PFX22701.1"/>
    <property type="molecule type" value="Genomic_DNA"/>
</dbReference>
<evidence type="ECO:0000256" key="1">
    <source>
        <dbReference type="SAM" id="MobiDB-lite"/>
    </source>
</evidence>
<gene>
    <name evidence="2" type="ORF">AWC38_SpisGene12784</name>
</gene>
<keyword evidence="3" id="KW-1185">Reference proteome</keyword>
<reference evidence="3" key="1">
    <citation type="journal article" date="2017" name="bioRxiv">
        <title>Comparative analysis of the genomes of Stylophora pistillata and Acropora digitifera provides evidence for extensive differences between species of corals.</title>
        <authorList>
            <person name="Voolstra C.R."/>
            <person name="Li Y."/>
            <person name="Liew Y.J."/>
            <person name="Baumgarten S."/>
            <person name="Zoccola D."/>
            <person name="Flot J.-F."/>
            <person name="Tambutte S."/>
            <person name="Allemand D."/>
            <person name="Aranda M."/>
        </authorList>
    </citation>
    <scope>NUCLEOTIDE SEQUENCE [LARGE SCALE GENOMIC DNA]</scope>
</reference>
<dbReference type="Proteomes" id="UP000225706">
    <property type="component" value="Unassembled WGS sequence"/>
</dbReference>
<evidence type="ECO:0000313" key="3">
    <source>
        <dbReference type="Proteomes" id="UP000225706"/>
    </source>
</evidence>
<feature type="region of interest" description="Disordered" evidence="1">
    <location>
        <begin position="40"/>
        <end position="64"/>
    </location>
</feature>
<protein>
    <submittedName>
        <fullName evidence="2">Uncharacterized protein</fullName>
    </submittedName>
</protein>
<accession>A0A2B4RYJ4</accession>
<comment type="caution">
    <text evidence="2">The sequence shown here is derived from an EMBL/GenBank/DDBJ whole genome shotgun (WGS) entry which is preliminary data.</text>
</comment>
<feature type="compositionally biased region" description="Acidic residues" evidence="1">
    <location>
        <begin position="51"/>
        <end position="64"/>
    </location>
</feature>
<proteinExistence type="predicted"/>
<organism evidence="2 3">
    <name type="scientific">Stylophora pistillata</name>
    <name type="common">Smooth cauliflower coral</name>
    <dbReference type="NCBI Taxonomy" id="50429"/>
    <lineage>
        <taxon>Eukaryota</taxon>
        <taxon>Metazoa</taxon>
        <taxon>Cnidaria</taxon>
        <taxon>Anthozoa</taxon>
        <taxon>Hexacorallia</taxon>
        <taxon>Scleractinia</taxon>
        <taxon>Astrocoeniina</taxon>
        <taxon>Pocilloporidae</taxon>
        <taxon>Stylophora</taxon>
    </lineage>
</organism>
<dbReference type="AlphaFoldDB" id="A0A2B4RYJ4"/>